<keyword evidence="1 7" id="KW-0963">Cytoplasm</keyword>
<feature type="domain" description="UvrC family homology region profile" evidence="10">
    <location>
        <begin position="262"/>
        <end position="476"/>
    </location>
</feature>
<dbReference type="InterPro" id="IPR004791">
    <property type="entry name" value="UvrC"/>
</dbReference>
<dbReference type="SMART" id="SM00465">
    <property type="entry name" value="GIYc"/>
    <property type="match status" value="1"/>
</dbReference>
<keyword evidence="3 7" id="KW-0228">DNA excision</keyword>
<keyword evidence="5 7" id="KW-0234">DNA repair</keyword>
<dbReference type="HAMAP" id="MF_00203">
    <property type="entry name" value="UvrC"/>
    <property type="match status" value="1"/>
</dbReference>
<dbReference type="Proteomes" id="UP001597011">
    <property type="component" value="Unassembled WGS sequence"/>
</dbReference>
<protein>
    <recommendedName>
        <fullName evidence="7">UvrABC system protein C</fullName>
        <shortName evidence="7">Protein UvrC</shortName>
    </recommendedName>
    <alternativeName>
        <fullName evidence="7">Excinuclease ABC subunit C</fullName>
    </alternativeName>
</protein>
<evidence type="ECO:0000313" key="12">
    <source>
        <dbReference type="Proteomes" id="UP001597011"/>
    </source>
</evidence>
<dbReference type="PROSITE" id="PS50165">
    <property type="entry name" value="UVRC"/>
    <property type="match status" value="1"/>
</dbReference>
<dbReference type="Gene3D" id="3.30.420.340">
    <property type="entry name" value="UvrC, RNAse H endonuclease domain"/>
    <property type="match status" value="1"/>
</dbReference>
<dbReference type="RefSeq" id="WP_379938922.1">
    <property type="nucleotide sequence ID" value="NZ_JBHTIB010000002.1"/>
</dbReference>
<evidence type="ECO:0000256" key="6">
    <source>
        <dbReference type="ARBA" id="ARBA00023236"/>
    </source>
</evidence>
<keyword evidence="12" id="KW-1185">Reference proteome</keyword>
<dbReference type="Pfam" id="PF01541">
    <property type="entry name" value="GIY-YIG"/>
    <property type="match status" value="1"/>
</dbReference>
<evidence type="ECO:0000256" key="2">
    <source>
        <dbReference type="ARBA" id="ARBA00022763"/>
    </source>
</evidence>
<dbReference type="InterPro" id="IPR035901">
    <property type="entry name" value="GIY-YIG_endonuc_sf"/>
</dbReference>
<dbReference type="CDD" id="cd10434">
    <property type="entry name" value="GIY-YIG_UvrC_Cho"/>
    <property type="match status" value="1"/>
</dbReference>
<evidence type="ECO:0000256" key="5">
    <source>
        <dbReference type="ARBA" id="ARBA00023204"/>
    </source>
</evidence>
<evidence type="ECO:0000313" key="11">
    <source>
        <dbReference type="EMBL" id="MFD0834548.1"/>
    </source>
</evidence>
<dbReference type="Gene3D" id="3.40.1440.10">
    <property type="entry name" value="GIY-YIG endonuclease"/>
    <property type="match status" value="1"/>
</dbReference>
<keyword evidence="6 7" id="KW-0742">SOS response</keyword>
<dbReference type="SUPFAM" id="SSF82771">
    <property type="entry name" value="GIY-YIG endonuclease"/>
    <property type="match status" value="1"/>
</dbReference>
<evidence type="ECO:0000256" key="3">
    <source>
        <dbReference type="ARBA" id="ARBA00022769"/>
    </source>
</evidence>
<dbReference type="InterPro" id="IPR001943">
    <property type="entry name" value="UVR_dom"/>
</dbReference>
<dbReference type="InterPro" id="IPR047296">
    <property type="entry name" value="GIY-YIG_UvrC_Cho"/>
</dbReference>
<dbReference type="InterPro" id="IPR010994">
    <property type="entry name" value="RuvA_2-like"/>
</dbReference>
<feature type="domain" description="UVR" evidence="8">
    <location>
        <begin position="207"/>
        <end position="242"/>
    </location>
</feature>
<organism evidence="11 12">
    <name type="scientific">Mariniflexile aquimaris</name>
    <dbReference type="NCBI Taxonomy" id="881009"/>
    <lineage>
        <taxon>Bacteria</taxon>
        <taxon>Pseudomonadati</taxon>
        <taxon>Bacteroidota</taxon>
        <taxon>Flavobacteriia</taxon>
        <taxon>Flavobacteriales</taxon>
        <taxon>Flavobacteriaceae</taxon>
        <taxon>Mariniflexile</taxon>
    </lineage>
</organism>
<comment type="subcellular location">
    <subcellularLocation>
        <location evidence="7">Cytoplasm</location>
    </subcellularLocation>
</comment>
<accession>A0ABW3BPF3</accession>
<dbReference type="SUPFAM" id="SSF46600">
    <property type="entry name" value="C-terminal UvrC-binding domain of UvrB"/>
    <property type="match status" value="1"/>
</dbReference>
<evidence type="ECO:0000256" key="4">
    <source>
        <dbReference type="ARBA" id="ARBA00022881"/>
    </source>
</evidence>
<dbReference type="Gene3D" id="1.10.150.20">
    <property type="entry name" value="5' to 3' exonuclease, C-terminal subdomain"/>
    <property type="match status" value="1"/>
</dbReference>
<evidence type="ECO:0000256" key="1">
    <source>
        <dbReference type="ARBA" id="ARBA00022490"/>
    </source>
</evidence>
<dbReference type="PROSITE" id="PS50164">
    <property type="entry name" value="GIY_YIG"/>
    <property type="match status" value="1"/>
</dbReference>
<name>A0ABW3BPF3_9FLAO</name>
<gene>
    <name evidence="7 11" type="primary">uvrC</name>
    <name evidence="11" type="ORF">ACFQ0I_02125</name>
</gene>
<comment type="subunit">
    <text evidence="7">Interacts with UvrB in an incision complex.</text>
</comment>
<dbReference type="EMBL" id="JBHTIB010000002">
    <property type="protein sequence ID" value="MFD0834548.1"/>
    <property type="molecule type" value="Genomic_DNA"/>
</dbReference>
<feature type="domain" description="GIY-YIG" evidence="9">
    <location>
        <begin position="15"/>
        <end position="93"/>
    </location>
</feature>
<dbReference type="InterPro" id="IPR038476">
    <property type="entry name" value="UvrC_RNase_H_dom_sf"/>
</dbReference>
<sequence length="597" mass="68979">MNTPALEIQLQTLPNQPGVYQYYDSEGTIIYVGKAKNLKKRVSSYFTKTHDNGKTRVLVKKIATIKHIVVDTETDALLLENNLIKKYQPKYNVMLKDDKSYPWICVKNERFPRVFSTRRVFKDGSEYFGPYTSMKTVHTLLDLIKGLYSLRNCNYDLSESKIESGKYKVCLEYHLGNCKGACEGYETEAEYNESIKAIKEILKGNFKDSLSQFKSQMKQLAEDMHFEEAQQIKEKIEVLENYQAKSTIVNPKISNVDVFSIMSDESYGYVNFLQLSYGSIIRSHTLEIKKKLDETDVELLELAITEIRQRFHSKSKEIYVPFKVEIGENIKVTIPQLGDKKHILDLSLRNAKYYRMERFKQDKIVDPDRHANRIMAQMKADLRLHEEPRHIECFDNSNIQGTNPVAACVVFKNGKPSKKDYRHFNIKTVEGPDDFASMEEVVYRRYKRLLDEQQPLPHLIIIDGGKGQLSSALKSLDALGLRGKIAIIGIAKRLEELFYPNDPIPLYLDKKSETLKVIQQLRNEAHRFGIEHHRNKRSKSALNTELETITGIGEKTVVELLKHFKSAKRVANAKLDELEPIVGVSRAEKIYNYYHNK</sequence>
<comment type="caution">
    <text evidence="11">The sequence shown here is derived from an EMBL/GenBank/DDBJ whole genome shotgun (WGS) entry which is preliminary data.</text>
</comment>
<dbReference type="InterPro" id="IPR001162">
    <property type="entry name" value="UvrC_RNase_H_dom"/>
</dbReference>
<dbReference type="NCBIfam" id="TIGR00194">
    <property type="entry name" value="uvrC"/>
    <property type="match status" value="1"/>
</dbReference>
<dbReference type="SUPFAM" id="SSF47781">
    <property type="entry name" value="RuvA domain 2-like"/>
    <property type="match status" value="1"/>
</dbReference>
<dbReference type="Pfam" id="PF08459">
    <property type="entry name" value="UvrC_RNaseH_dom"/>
    <property type="match status" value="1"/>
</dbReference>
<keyword evidence="4 7" id="KW-0267">Excision nuclease</keyword>
<dbReference type="InterPro" id="IPR036876">
    <property type="entry name" value="UVR_dom_sf"/>
</dbReference>
<keyword evidence="2 7" id="KW-0227">DNA damage</keyword>
<evidence type="ECO:0000256" key="7">
    <source>
        <dbReference type="HAMAP-Rule" id="MF_00203"/>
    </source>
</evidence>
<comment type="function">
    <text evidence="7">The UvrABC repair system catalyzes the recognition and processing of DNA lesions. UvrC both incises the 5' and 3' sides of the lesion. The N-terminal half is responsible for the 3' incision and the C-terminal half is responsible for the 5' incision.</text>
</comment>
<evidence type="ECO:0000259" key="8">
    <source>
        <dbReference type="PROSITE" id="PS50151"/>
    </source>
</evidence>
<evidence type="ECO:0000259" key="9">
    <source>
        <dbReference type="PROSITE" id="PS50164"/>
    </source>
</evidence>
<reference evidence="12" key="1">
    <citation type="journal article" date="2019" name="Int. J. Syst. Evol. Microbiol.">
        <title>The Global Catalogue of Microorganisms (GCM) 10K type strain sequencing project: providing services to taxonomists for standard genome sequencing and annotation.</title>
        <authorList>
            <consortium name="The Broad Institute Genomics Platform"/>
            <consortium name="The Broad Institute Genome Sequencing Center for Infectious Disease"/>
            <person name="Wu L."/>
            <person name="Ma J."/>
        </authorList>
    </citation>
    <scope>NUCLEOTIDE SEQUENCE [LARGE SCALE GENOMIC DNA]</scope>
    <source>
        <strain evidence="12">CCUG 60529</strain>
    </source>
</reference>
<dbReference type="Pfam" id="PF02151">
    <property type="entry name" value="UVR"/>
    <property type="match status" value="1"/>
</dbReference>
<evidence type="ECO:0000259" key="10">
    <source>
        <dbReference type="PROSITE" id="PS50165"/>
    </source>
</evidence>
<proteinExistence type="inferred from homology"/>
<dbReference type="InterPro" id="IPR000305">
    <property type="entry name" value="GIY-YIG_endonuc"/>
</dbReference>
<dbReference type="PANTHER" id="PTHR30562">
    <property type="entry name" value="UVRC/OXIDOREDUCTASE"/>
    <property type="match status" value="1"/>
</dbReference>
<comment type="similarity">
    <text evidence="7">Belongs to the UvrC family.</text>
</comment>
<dbReference type="PANTHER" id="PTHR30562:SF1">
    <property type="entry name" value="UVRABC SYSTEM PROTEIN C"/>
    <property type="match status" value="1"/>
</dbReference>
<dbReference type="PROSITE" id="PS50151">
    <property type="entry name" value="UVR"/>
    <property type="match status" value="1"/>
</dbReference>
<dbReference type="Pfam" id="PF22920">
    <property type="entry name" value="UvrC_RNaseH"/>
    <property type="match status" value="1"/>
</dbReference>
<dbReference type="InterPro" id="IPR050066">
    <property type="entry name" value="UvrABC_protein_C"/>
</dbReference>